<dbReference type="InterPro" id="IPR003439">
    <property type="entry name" value="ABC_transporter-like_ATP-bd"/>
</dbReference>
<dbReference type="OrthoDB" id="9801441at2"/>
<dbReference type="GO" id="GO:0016887">
    <property type="term" value="F:ATP hydrolysis activity"/>
    <property type="evidence" value="ECO:0007669"/>
    <property type="project" value="InterPro"/>
</dbReference>
<feature type="region of interest" description="Disordered" evidence="5">
    <location>
        <begin position="541"/>
        <end position="565"/>
    </location>
</feature>
<dbReference type="STRING" id="36842.SAMN02194393_04973"/>
<dbReference type="FunFam" id="3.40.50.300:FF:000011">
    <property type="entry name" value="Putative ABC transporter ATP-binding component"/>
    <property type="match status" value="1"/>
</dbReference>
<dbReference type="InterPro" id="IPR032524">
    <property type="entry name" value="ABC_tran_C"/>
</dbReference>
<keyword evidence="1" id="KW-0677">Repeat</keyword>
<dbReference type="CDD" id="cd03221">
    <property type="entry name" value="ABCF_EF-3"/>
    <property type="match status" value="2"/>
</dbReference>
<evidence type="ECO:0000256" key="1">
    <source>
        <dbReference type="ARBA" id="ARBA00022737"/>
    </source>
</evidence>
<dbReference type="Pfam" id="PF16326">
    <property type="entry name" value="ABC_tran_CTD"/>
    <property type="match status" value="1"/>
</dbReference>
<feature type="domain" description="ABC transporter" evidence="6">
    <location>
        <begin position="333"/>
        <end position="545"/>
    </location>
</feature>
<dbReference type="Gene3D" id="3.40.50.300">
    <property type="entry name" value="P-loop containing nucleotide triphosphate hydrolases"/>
    <property type="match status" value="2"/>
</dbReference>
<dbReference type="SMART" id="SM00382">
    <property type="entry name" value="AAA"/>
    <property type="match status" value="2"/>
</dbReference>
<dbReference type="RefSeq" id="WP_079495567.1">
    <property type="nucleotide sequence ID" value="NZ_FUZT01000018.1"/>
</dbReference>
<dbReference type="SUPFAM" id="SSF52540">
    <property type="entry name" value="P-loop containing nucleoside triphosphate hydrolases"/>
    <property type="match status" value="2"/>
</dbReference>
<organism evidence="7 8">
    <name type="scientific">Maledivibacter halophilus</name>
    <dbReference type="NCBI Taxonomy" id="36842"/>
    <lineage>
        <taxon>Bacteria</taxon>
        <taxon>Bacillati</taxon>
        <taxon>Bacillota</taxon>
        <taxon>Clostridia</taxon>
        <taxon>Peptostreptococcales</taxon>
        <taxon>Caminicellaceae</taxon>
        <taxon>Maledivibacter</taxon>
    </lineage>
</organism>
<evidence type="ECO:0000313" key="7">
    <source>
        <dbReference type="EMBL" id="SKC89042.1"/>
    </source>
</evidence>
<feature type="compositionally biased region" description="Basic and acidic residues" evidence="5">
    <location>
        <begin position="555"/>
        <end position="565"/>
    </location>
</feature>
<dbReference type="Proteomes" id="UP000190285">
    <property type="component" value="Unassembled WGS sequence"/>
</dbReference>
<gene>
    <name evidence="7" type="ORF">SAMN02194393_04973</name>
</gene>
<dbReference type="FunFam" id="3.40.50.300:FF:000309">
    <property type="entry name" value="ABC transporter ATP-binding protein"/>
    <property type="match status" value="1"/>
</dbReference>
<evidence type="ECO:0000256" key="2">
    <source>
        <dbReference type="ARBA" id="ARBA00022741"/>
    </source>
</evidence>
<reference evidence="7 8" key="1">
    <citation type="submission" date="2017-02" db="EMBL/GenBank/DDBJ databases">
        <authorList>
            <person name="Peterson S.W."/>
        </authorList>
    </citation>
    <scope>NUCLEOTIDE SEQUENCE [LARGE SCALE GENOMIC DNA]</scope>
    <source>
        <strain evidence="7 8">M1</strain>
    </source>
</reference>
<dbReference type="PROSITE" id="PS50893">
    <property type="entry name" value="ABC_TRANSPORTER_2"/>
    <property type="match status" value="2"/>
</dbReference>
<sequence>MIEIALKDIEKYYGANKVLENISFEATSGEKIGILGRNGTGKTTIFKIISGIEDCNGGSLSIRRGSNIGYLDQIPEYPENYRSIDALNDAFKNVFDIKEKMIILEKKMTNLQEKNLDSIMKEYGLLQVEYENKGGYEIEEKISKICTGLKIDEELKERLFSTLSGGEKTRIVLGRILLQNPHILLLDEPTNHLDIESVEWLEEFLKEYKGTVLVISHDRYFLDAVVDKILEIETGKCNVYHGNYSYYVKEKERRLYEQFEVYKSQQKKIKSMEEAIKRFKEWGNRGDNERMFKKAGNMQKRIDRMDKVDRPQLEKANMKLNLSADSRSGKDVIEVKKLRKSFESKFIFKDLDFYVKYGERVAVLGKNGCGKSTLIKILLSEINADSGEVKIGAGVKKGYLQQEIKFSNKEHTILQAFREDYPVDEGKARGILAGFLFYSDDVFKKVKNLSGGEKVRLKLCKLMHRDINLLILDEPTNHLDIDSREILEQALIGFDGTAVFISHDRYFINRMADRIVEFNNGKLINYVGNYDYYKRKKTKEKLAEKEKPKKKKYNREKINNGEMREDSRKKIDKKIKDLEYEIEGLESEIKSLNEALFNYSDDYEKLTQIHNEKCNLQKRLDKLLEEWVKLSS</sequence>
<dbReference type="InterPro" id="IPR032781">
    <property type="entry name" value="ABC_tran_Xtn"/>
</dbReference>
<proteinExistence type="predicted"/>
<evidence type="ECO:0000313" key="8">
    <source>
        <dbReference type="Proteomes" id="UP000190285"/>
    </source>
</evidence>
<dbReference type="Pfam" id="PF00005">
    <property type="entry name" value="ABC_tran"/>
    <property type="match status" value="2"/>
</dbReference>
<keyword evidence="8" id="KW-1185">Reference proteome</keyword>
<evidence type="ECO:0000256" key="3">
    <source>
        <dbReference type="ARBA" id="ARBA00022840"/>
    </source>
</evidence>
<evidence type="ECO:0000256" key="5">
    <source>
        <dbReference type="SAM" id="MobiDB-lite"/>
    </source>
</evidence>
<dbReference type="PANTHER" id="PTHR42855">
    <property type="entry name" value="ABC TRANSPORTER ATP-BINDING SUBUNIT"/>
    <property type="match status" value="1"/>
</dbReference>
<dbReference type="InterPro" id="IPR003593">
    <property type="entry name" value="AAA+_ATPase"/>
</dbReference>
<dbReference type="PROSITE" id="PS00211">
    <property type="entry name" value="ABC_TRANSPORTER_1"/>
    <property type="match status" value="2"/>
</dbReference>
<keyword evidence="3" id="KW-0067">ATP-binding</keyword>
<keyword evidence="2" id="KW-0547">Nucleotide-binding</keyword>
<dbReference type="EMBL" id="FUZT01000018">
    <property type="protein sequence ID" value="SKC89042.1"/>
    <property type="molecule type" value="Genomic_DNA"/>
</dbReference>
<dbReference type="Pfam" id="PF12848">
    <property type="entry name" value="ABC_tran_Xtn"/>
    <property type="match status" value="1"/>
</dbReference>
<accession>A0A1T5MLE7</accession>
<feature type="coiled-coil region" evidence="4">
    <location>
        <begin position="568"/>
        <end position="602"/>
    </location>
</feature>
<evidence type="ECO:0000259" key="6">
    <source>
        <dbReference type="PROSITE" id="PS50893"/>
    </source>
</evidence>
<dbReference type="InterPro" id="IPR017871">
    <property type="entry name" value="ABC_transporter-like_CS"/>
</dbReference>
<dbReference type="PANTHER" id="PTHR42855:SF2">
    <property type="entry name" value="DRUG RESISTANCE ABC TRANSPORTER,ATP-BINDING PROTEIN"/>
    <property type="match status" value="1"/>
</dbReference>
<feature type="domain" description="ABC transporter" evidence="6">
    <location>
        <begin position="4"/>
        <end position="259"/>
    </location>
</feature>
<dbReference type="GO" id="GO:0005524">
    <property type="term" value="F:ATP binding"/>
    <property type="evidence" value="ECO:0007669"/>
    <property type="project" value="UniProtKB-KW"/>
</dbReference>
<name>A0A1T5MLE7_9FIRM</name>
<dbReference type="AlphaFoldDB" id="A0A1T5MLE7"/>
<keyword evidence="4" id="KW-0175">Coiled coil</keyword>
<dbReference type="GO" id="GO:0003677">
    <property type="term" value="F:DNA binding"/>
    <property type="evidence" value="ECO:0007669"/>
    <property type="project" value="InterPro"/>
</dbReference>
<dbReference type="InterPro" id="IPR051309">
    <property type="entry name" value="ABCF_ATPase"/>
</dbReference>
<dbReference type="InterPro" id="IPR027417">
    <property type="entry name" value="P-loop_NTPase"/>
</dbReference>
<protein>
    <submittedName>
        <fullName evidence="7">ATPase components of ABC transporters with duplicated ATPase domains</fullName>
    </submittedName>
</protein>
<dbReference type="NCBIfam" id="NF000355">
    <property type="entry name" value="ribo_prot_ABC_F"/>
    <property type="match status" value="1"/>
</dbReference>
<evidence type="ECO:0000256" key="4">
    <source>
        <dbReference type="SAM" id="Coils"/>
    </source>
</evidence>